<dbReference type="Proteomes" id="UP000807469">
    <property type="component" value="Unassembled WGS sequence"/>
</dbReference>
<protein>
    <submittedName>
        <fullName evidence="1">Uncharacterized protein</fullName>
    </submittedName>
</protein>
<evidence type="ECO:0000313" key="2">
    <source>
        <dbReference type="Proteomes" id="UP000807469"/>
    </source>
</evidence>
<dbReference type="OrthoDB" id="3222453at2759"/>
<gene>
    <name evidence="1" type="ORF">BDN70DRAFT_101076</name>
</gene>
<keyword evidence="2" id="KW-1185">Reference proteome</keyword>
<dbReference type="EMBL" id="MU155257">
    <property type="protein sequence ID" value="KAF9477563.1"/>
    <property type="molecule type" value="Genomic_DNA"/>
</dbReference>
<comment type="caution">
    <text evidence="1">The sequence shown here is derived from an EMBL/GenBank/DDBJ whole genome shotgun (WGS) entry which is preliminary data.</text>
</comment>
<name>A0A9P6CZD9_9AGAR</name>
<proteinExistence type="predicted"/>
<accession>A0A9P6CZD9</accession>
<organism evidence="1 2">
    <name type="scientific">Pholiota conissans</name>
    <dbReference type="NCBI Taxonomy" id="109636"/>
    <lineage>
        <taxon>Eukaryota</taxon>
        <taxon>Fungi</taxon>
        <taxon>Dikarya</taxon>
        <taxon>Basidiomycota</taxon>
        <taxon>Agaricomycotina</taxon>
        <taxon>Agaricomycetes</taxon>
        <taxon>Agaricomycetidae</taxon>
        <taxon>Agaricales</taxon>
        <taxon>Agaricineae</taxon>
        <taxon>Strophariaceae</taxon>
        <taxon>Pholiota</taxon>
    </lineage>
</organism>
<reference evidence="1" key="1">
    <citation type="submission" date="2020-11" db="EMBL/GenBank/DDBJ databases">
        <authorList>
            <consortium name="DOE Joint Genome Institute"/>
            <person name="Ahrendt S."/>
            <person name="Riley R."/>
            <person name="Andreopoulos W."/>
            <person name="Labutti K."/>
            <person name="Pangilinan J."/>
            <person name="Ruiz-Duenas F.J."/>
            <person name="Barrasa J.M."/>
            <person name="Sanchez-Garcia M."/>
            <person name="Camarero S."/>
            <person name="Miyauchi S."/>
            <person name="Serrano A."/>
            <person name="Linde D."/>
            <person name="Babiker R."/>
            <person name="Drula E."/>
            <person name="Ayuso-Fernandez I."/>
            <person name="Pacheco R."/>
            <person name="Padilla G."/>
            <person name="Ferreira P."/>
            <person name="Barriuso J."/>
            <person name="Kellner H."/>
            <person name="Castanera R."/>
            <person name="Alfaro M."/>
            <person name="Ramirez L."/>
            <person name="Pisabarro A.G."/>
            <person name="Kuo A."/>
            <person name="Tritt A."/>
            <person name="Lipzen A."/>
            <person name="He G."/>
            <person name="Yan M."/>
            <person name="Ng V."/>
            <person name="Cullen D."/>
            <person name="Martin F."/>
            <person name="Rosso M.-N."/>
            <person name="Henrissat B."/>
            <person name="Hibbett D."/>
            <person name="Martinez A.T."/>
            <person name="Grigoriev I.V."/>
        </authorList>
    </citation>
    <scope>NUCLEOTIDE SEQUENCE</scope>
    <source>
        <strain evidence="1">CIRM-BRFM 674</strain>
    </source>
</reference>
<evidence type="ECO:0000313" key="1">
    <source>
        <dbReference type="EMBL" id="KAF9477563.1"/>
    </source>
</evidence>
<sequence>MASKGSDQSLLDAGVRDGSFVQGSSSDLATIVGSYNESFQRPTFPQYSSVSSSCGVPQIYCRSMLSSGHGFGPSNITGDINRPAEHIYDGANIGDVGYVDEYGAFVYCFNIFQERNDPLQPKDIPATFVPLPLPLSNEDVTFIPDYHSPGTVVVSEGVHVSRVEESPLRLDFSSSVREGAVLVLPAGASREDLIDPSKFYTYIKNQAARWYQEISSKCTGEKQTPTIPNGTLHFVTGVDRASSWATATFPYRRIDPQSSLNFQYDEASDPSWKNAVGLTTLYRHHKESSSDGTVGAVFLRFLSIAVNLGGGPGASVMEVPRTMAEDIPRHVLPASELQGTRARFQKLLGGFSRKDQKVSPCPHEIVFNPSTILLQVLLRMDPSAEVALVPDSVWRSQLSGRHMTHAELMRLMNRIIKNYSVITRDDICTFSPNISAKEHESISSVSERRRPDWSLLQQIETRNL</sequence>
<dbReference type="AlphaFoldDB" id="A0A9P6CZD9"/>